<dbReference type="Proteomes" id="UP001314170">
    <property type="component" value="Unassembled WGS sequence"/>
</dbReference>
<gene>
    <name evidence="2" type="ORF">DCAF_LOCUS21524</name>
</gene>
<evidence type="ECO:0000259" key="1">
    <source>
        <dbReference type="Pfam" id="PF07393"/>
    </source>
</evidence>
<evidence type="ECO:0000313" key="3">
    <source>
        <dbReference type="Proteomes" id="UP001314170"/>
    </source>
</evidence>
<name>A0AAV1SBR4_9ROSI</name>
<accession>A0AAV1SBR4</accession>
<dbReference type="Pfam" id="PF07393">
    <property type="entry name" value="Sec10_HB"/>
    <property type="match status" value="1"/>
</dbReference>
<reference evidence="2 3" key="1">
    <citation type="submission" date="2024-01" db="EMBL/GenBank/DDBJ databases">
        <authorList>
            <person name="Waweru B."/>
        </authorList>
    </citation>
    <scope>NUCLEOTIDE SEQUENCE [LARGE SCALE GENOMIC DNA]</scope>
</reference>
<keyword evidence="3" id="KW-1185">Reference proteome</keyword>
<dbReference type="AlphaFoldDB" id="A0AAV1SBR4"/>
<comment type="caution">
    <text evidence="2">The sequence shown here is derived from an EMBL/GenBank/DDBJ whole genome shotgun (WGS) entry which is preliminary data.</text>
</comment>
<evidence type="ECO:0000313" key="2">
    <source>
        <dbReference type="EMBL" id="CAK7348816.1"/>
    </source>
</evidence>
<proteinExistence type="predicted"/>
<feature type="domain" description="Exocyst complex component Sec10-like alpha-helical bundle" evidence="1">
    <location>
        <begin position="1"/>
        <end position="43"/>
    </location>
</feature>
<dbReference type="EMBL" id="CAWUPB010001173">
    <property type="protein sequence ID" value="CAK7348816.1"/>
    <property type="molecule type" value="Genomic_DNA"/>
</dbReference>
<protein>
    <recommendedName>
        <fullName evidence="1">Exocyst complex component Sec10-like alpha-helical bundle domain-containing protein</fullName>
    </recommendedName>
</protein>
<dbReference type="InterPro" id="IPR048627">
    <property type="entry name" value="Sec10_HB"/>
</dbReference>
<organism evidence="2 3">
    <name type="scientific">Dovyalis caffra</name>
    <dbReference type="NCBI Taxonomy" id="77055"/>
    <lineage>
        <taxon>Eukaryota</taxon>
        <taxon>Viridiplantae</taxon>
        <taxon>Streptophyta</taxon>
        <taxon>Embryophyta</taxon>
        <taxon>Tracheophyta</taxon>
        <taxon>Spermatophyta</taxon>
        <taxon>Magnoliopsida</taxon>
        <taxon>eudicotyledons</taxon>
        <taxon>Gunneridae</taxon>
        <taxon>Pentapetalae</taxon>
        <taxon>rosids</taxon>
        <taxon>fabids</taxon>
        <taxon>Malpighiales</taxon>
        <taxon>Salicaceae</taxon>
        <taxon>Flacourtieae</taxon>
        <taxon>Dovyalis</taxon>
    </lineage>
</organism>
<sequence>MANVFIVAPESLSTLFEGTPSIRKDAQRFIQLREDYKSAKLASRLSSFWTSSITSNWICLGGSETKLLSWWEINFNPIFSARLGQESGDGRYDSVTGFAFTAITIDEE</sequence>